<dbReference type="SUPFAM" id="SSF48150">
    <property type="entry name" value="DNA-glycosylase"/>
    <property type="match status" value="1"/>
</dbReference>
<evidence type="ECO:0000256" key="1">
    <source>
        <dbReference type="SAM" id="MobiDB-lite"/>
    </source>
</evidence>
<sequence>MRVPKLQLAQDPAADALLGSNPFALLVGMLLDQQVPMETAFAGPKKIAERMGGFDATQIADYDPDKFAALCSERPAIHRFPGSMAKRIQALAQVIVDQYDGDTAGLWTSGDPDGAELLRRLKGLPGFGEQKARIFLALLGKQYGVTPAGWRAAAGEYGKAGTHMSIADVLDARSLEQVRSHKKQMKAAKTATPKVTRKAAT</sequence>
<proteinExistence type="predicted"/>
<dbReference type="InterPro" id="IPR003265">
    <property type="entry name" value="HhH-GPD_domain"/>
</dbReference>
<dbReference type="InterPro" id="IPR017658">
    <property type="entry name" value="HhH-GPD_base_excis"/>
</dbReference>
<dbReference type="InterPro" id="IPR011257">
    <property type="entry name" value="DNA_glycosylase"/>
</dbReference>
<gene>
    <name evidence="3" type="ORF">MNVI_05380</name>
</gene>
<evidence type="ECO:0000313" key="3">
    <source>
        <dbReference type="EMBL" id="BBY05220.1"/>
    </source>
</evidence>
<accession>A0A7I7P9F3</accession>
<dbReference type="KEGG" id="mnv:MNVI_05380"/>
<dbReference type="GO" id="GO:0006284">
    <property type="term" value="P:base-excision repair"/>
    <property type="evidence" value="ECO:0007669"/>
    <property type="project" value="InterPro"/>
</dbReference>
<dbReference type="NCBIfam" id="TIGR03252">
    <property type="entry name" value="HhH-GPD-type base excision DNA repair protein"/>
    <property type="match status" value="1"/>
</dbReference>
<feature type="region of interest" description="Disordered" evidence="1">
    <location>
        <begin position="181"/>
        <end position="201"/>
    </location>
</feature>
<organism evidence="3 4">
    <name type="scientific">Mycobacterium noviomagense</name>
    <dbReference type="NCBI Taxonomy" id="459858"/>
    <lineage>
        <taxon>Bacteria</taxon>
        <taxon>Bacillati</taxon>
        <taxon>Actinomycetota</taxon>
        <taxon>Actinomycetes</taxon>
        <taxon>Mycobacteriales</taxon>
        <taxon>Mycobacteriaceae</taxon>
        <taxon>Mycobacterium</taxon>
    </lineage>
</organism>
<feature type="domain" description="HhH-GPD" evidence="2">
    <location>
        <begin position="27"/>
        <end position="189"/>
    </location>
</feature>
<evidence type="ECO:0000313" key="4">
    <source>
        <dbReference type="Proteomes" id="UP000466894"/>
    </source>
</evidence>
<dbReference type="Pfam" id="PF00730">
    <property type="entry name" value="HhH-GPD"/>
    <property type="match status" value="1"/>
</dbReference>
<dbReference type="GO" id="GO:0003824">
    <property type="term" value="F:catalytic activity"/>
    <property type="evidence" value="ECO:0007669"/>
    <property type="project" value="InterPro"/>
</dbReference>
<evidence type="ECO:0000259" key="2">
    <source>
        <dbReference type="Pfam" id="PF00730"/>
    </source>
</evidence>
<dbReference type="AlphaFoldDB" id="A0A7I7P9F3"/>
<dbReference type="Gene3D" id="1.10.340.30">
    <property type="entry name" value="Hypothetical protein, domain 2"/>
    <property type="match status" value="1"/>
</dbReference>
<protein>
    <recommendedName>
        <fullName evidence="2">HhH-GPD domain-containing protein</fullName>
    </recommendedName>
</protein>
<reference evidence="3 4" key="1">
    <citation type="journal article" date="2019" name="Emerg. Microbes Infect.">
        <title>Comprehensive subspecies identification of 175 nontuberculous mycobacteria species based on 7547 genomic profiles.</title>
        <authorList>
            <person name="Matsumoto Y."/>
            <person name="Kinjo T."/>
            <person name="Motooka D."/>
            <person name="Nabeya D."/>
            <person name="Jung N."/>
            <person name="Uechi K."/>
            <person name="Horii T."/>
            <person name="Iida T."/>
            <person name="Fujita J."/>
            <person name="Nakamura S."/>
        </authorList>
    </citation>
    <scope>NUCLEOTIDE SEQUENCE [LARGE SCALE GENOMIC DNA]</scope>
    <source>
        <strain evidence="3 4">JCM 16367</strain>
    </source>
</reference>
<dbReference type="EMBL" id="AP022583">
    <property type="protein sequence ID" value="BBY05220.1"/>
    <property type="molecule type" value="Genomic_DNA"/>
</dbReference>
<dbReference type="Proteomes" id="UP000466894">
    <property type="component" value="Chromosome"/>
</dbReference>
<name>A0A7I7P9F3_9MYCO</name>